<evidence type="ECO:0000313" key="3">
    <source>
        <dbReference type="EMBL" id="QNP90658.1"/>
    </source>
</evidence>
<feature type="chain" id="PRO_5028892608" description="Lipoprotein" evidence="1">
    <location>
        <begin position="26"/>
        <end position="130"/>
    </location>
</feature>
<evidence type="ECO:0000313" key="5">
    <source>
        <dbReference type="Proteomes" id="UP000642876"/>
    </source>
</evidence>
<proteinExistence type="predicted"/>
<dbReference type="Proteomes" id="UP000516235">
    <property type="component" value="Chromosome"/>
</dbReference>
<dbReference type="EMBL" id="JACMYE010000005">
    <property type="protein sequence ID" value="MBC3179103.1"/>
    <property type="molecule type" value="Genomic_DNA"/>
</dbReference>
<name>A0A7H0K042_9CORY</name>
<gene>
    <name evidence="2" type="ORF">H7348_07235</name>
    <name evidence="3" type="ORF">IAU68_02430</name>
</gene>
<evidence type="ECO:0000313" key="4">
    <source>
        <dbReference type="Proteomes" id="UP000516235"/>
    </source>
</evidence>
<dbReference type="AlphaFoldDB" id="A0A7H0K042"/>
<sequence>MKMRLLPLVCAPVIALVGCSTADSAALGDAQIEHVSEIRDALAKTDSKCSNWQELSQEGVCVQDGNGQVKFKIDGTPEDLARHLLDEQFPYADEVIVGKNWVGRCGTQGEGTCEAIAEDLGARVQRTTRT</sequence>
<keyword evidence="1" id="KW-0732">Signal</keyword>
<keyword evidence="5" id="KW-1185">Reference proteome</keyword>
<reference evidence="4 5" key="1">
    <citation type="submission" date="2020-08" db="EMBL/GenBank/DDBJ databases">
        <title>novel species in genus Corynebacterium.</title>
        <authorList>
            <person name="Zhang G."/>
        </authorList>
    </citation>
    <scope>NUCLEOTIDE SEQUENCE [LARGE SCALE GENOMIC DNA]</scope>
    <source>
        <strain evidence="3">Zg-917</strain>
        <strain evidence="4 5">zg-917</strain>
    </source>
</reference>
<organism evidence="3 4">
    <name type="scientific">Corynebacterium lujinxingii</name>
    <dbReference type="NCBI Taxonomy" id="2763010"/>
    <lineage>
        <taxon>Bacteria</taxon>
        <taxon>Bacillati</taxon>
        <taxon>Actinomycetota</taxon>
        <taxon>Actinomycetes</taxon>
        <taxon>Mycobacteriales</taxon>
        <taxon>Corynebacteriaceae</taxon>
        <taxon>Corynebacterium</taxon>
    </lineage>
</organism>
<evidence type="ECO:0000256" key="1">
    <source>
        <dbReference type="SAM" id="SignalP"/>
    </source>
</evidence>
<dbReference type="EMBL" id="CP061032">
    <property type="protein sequence ID" value="QNP90658.1"/>
    <property type="molecule type" value="Genomic_DNA"/>
</dbReference>
<dbReference type="RefSeq" id="WP_171194221.1">
    <property type="nucleotide sequence ID" value="NZ_CP061032.1"/>
</dbReference>
<evidence type="ECO:0000313" key="2">
    <source>
        <dbReference type="EMBL" id="MBC3179103.1"/>
    </source>
</evidence>
<dbReference type="Proteomes" id="UP000642876">
    <property type="component" value="Unassembled WGS sequence"/>
</dbReference>
<dbReference type="KEGG" id="cluj:IAU68_02430"/>
<protein>
    <recommendedName>
        <fullName evidence="6">Lipoprotein</fullName>
    </recommendedName>
</protein>
<feature type="signal peptide" evidence="1">
    <location>
        <begin position="1"/>
        <end position="25"/>
    </location>
</feature>
<evidence type="ECO:0008006" key="6">
    <source>
        <dbReference type="Google" id="ProtNLM"/>
    </source>
</evidence>
<accession>A0A7H0K042</accession>
<dbReference type="PROSITE" id="PS51257">
    <property type="entry name" value="PROKAR_LIPOPROTEIN"/>
    <property type="match status" value="1"/>
</dbReference>